<dbReference type="InterPro" id="IPR011990">
    <property type="entry name" value="TPR-like_helical_dom_sf"/>
</dbReference>
<dbReference type="OrthoDB" id="1658288at2759"/>
<keyword evidence="1" id="KW-0472">Membrane</keyword>
<reference evidence="2" key="1">
    <citation type="submission" date="2021-12" db="EMBL/GenBank/DDBJ databases">
        <authorList>
            <person name="King R."/>
        </authorList>
    </citation>
    <scope>NUCLEOTIDE SEQUENCE</scope>
</reference>
<evidence type="ECO:0000256" key="1">
    <source>
        <dbReference type="SAM" id="Phobius"/>
    </source>
</evidence>
<dbReference type="InterPro" id="IPR052943">
    <property type="entry name" value="TMTC_O-mannosyl-trnsfr"/>
</dbReference>
<proteinExistence type="predicted"/>
<dbReference type="Proteomes" id="UP001154078">
    <property type="component" value="Chromosome 3"/>
</dbReference>
<keyword evidence="3" id="KW-1185">Reference proteome</keyword>
<organism evidence="2 3">
    <name type="scientific">Brassicogethes aeneus</name>
    <name type="common">Rape pollen beetle</name>
    <name type="synonym">Meligethes aeneus</name>
    <dbReference type="NCBI Taxonomy" id="1431903"/>
    <lineage>
        <taxon>Eukaryota</taxon>
        <taxon>Metazoa</taxon>
        <taxon>Ecdysozoa</taxon>
        <taxon>Arthropoda</taxon>
        <taxon>Hexapoda</taxon>
        <taxon>Insecta</taxon>
        <taxon>Pterygota</taxon>
        <taxon>Neoptera</taxon>
        <taxon>Endopterygota</taxon>
        <taxon>Coleoptera</taxon>
        <taxon>Polyphaga</taxon>
        <taxon>Cucujiformia</taxon>
        <taxon>Nitidulidae</taxon>
        <taxon>Meligethinae</taxon>
        <taxon>Brassicogethes</taxon>
    </lineage>
</organism>
<evidence type="ECO:0000313" key="2">
    <source>
        <dbReference type="EMBL" id="CAH0553066.1"/>
    </source>
</evidence>
<feature type="transmembrane region" description="Helical" evidence="1">
    <location>
        <begin position="59"/>
        <end position="77"/>
    </location>
</feature>
<dbReference type="PANTHER" id="PTHR44809:SF1">
    <property type="entry name" value="PROTEIN O-MANNOSYL-TRANSFERASE TMTC1"/>
    <property type="match status" value="1"/>
</dbReference>
<evidence type="ECO:0000313" key="3">
    <source>
        <dbReference type="Proteomes" id="UP001154078"/>
    </source>
</evidence>
<dbReference type="EMBL" id="OV121134">
    <property type="protein sequence ID" value="CAH0553066.1"/>
    <property type="molecule type" value="Genomic_DNA"/>
</dbReference>
<name>A0A9P0FEG9_BRAAE</name>
<feature type="transmembrane region" description="Helical" evidence="1">
    <location>
        <begin position="34"/>
        <end position="53"/>
    </location>
</feature>
<sequence length="181" mass="21014">MQIKKTKFDLSTAAYPAAGYLAIRLRFLPNIRDPVLGSILLVVYGIQTLWTSYSKHRQTIIFFIVLMLTTNCLRTIIRNRDWRSRESLLRAGLAALPHNAKMHYNYANFLRDSAMPELAKSHYHKALNLGPLPVQRNATQSPEHKKTNPEYYLGEFNVRRNQREGSVLQEQKISKVRIFRS</sequence>
<keyword evidence="1" id="KW-1133">Transmembrane helix</keyword>
<protein>
    <submittedName>
        <fullName evidence="2">Uncharacterized protein</fullName>
    </submittedName>
</protein>
<gene>
    <name evidence="2" type="ORF">MELIAE_LOCUS5167</name>
</gene>
<dbReference type="AlphaFoldDB" id="A0A9P0FEG9"/>
<dbReference type="PANTHER" id="PTHR44809">
    <property type="match status" value="1"/>
</dbReference>
<dbReference type="Gene3D" id="1.25.40.10">
    <property type="entry name" value="Tetratricopeptide repeat domain"/>
    <property type="match status" value="1"/>
</dbReference>
<accession>A0A9P0FEG9</accession>
<keyword evidence="1" id="KW-0812">Transmembrane</keyword>